<dbReference type="Proteomes" id="UP000185596">
    <property type="component" value="Unassembled WGS sequence"/>
</dbReference>
<organism evidence="2 3">
    <name type="scientific">Actinophytocola xanthii</name>
    <dbReference type="NCBI Taxonomy" id="1912961"/>
    <lineage>
        <taxon>Bacteria</taxon>
        <taxon>Bacillati</taxon>
        <taxon>Actinomycetota</taxon>
        <taxon>Actinomycetes</taxon>
        <taxon>Pseudonocardiales</taxon>
        <taxon>Pseudonocardiaceae</taxon>
    </lineage>
</organism>
<keyword evidence="1" id="KW-0812">Transmembrane</keyword>
<keyword evidence="3" id="KW-1185">Reference proteome</keyword>
<dbReference type="Pfam" id="PF17240">
    <property type="entry name" value="DUF5313"/>
    <property type="match status" value="1"/>
</dbReference>
<comment type="caution">
    <text evidence="2">The sequence shown here is derived from an EMBL/GenBank/DDBJ whole genome shotgun (WGS) entry which is preliminary data.</text>
</comment>
<dbReference type="InterPro" id="IPR035197">
    <property type="entry name" value="DUF5313"/>
</dbReference>
<evidence type="ECO:0000313" key="2">
    <source>
        <dbReference type="EMBL" id="OLF14934.1"/>
    </source>
</evidence>
<reference evidence="2 3" key="1">
    <citation type="submission" date="2016-12" db="EMBL/GenBank/DDBJ databases">
        <title>The draft genome sequence of Actinophytocola sp. 11-183.</title>
        <authorList>
            <person name="Wang W."/>
            <person name="Yuan L."/>
        </authorList>
    </citation>
    <scope>NUCLEOTIDE SEQUENCE [LARGE SCALE GENOMIC DNA]</scope>
    <source>
        <strain evidence="2 3">11-183</strain>
    </source>
</reference>
<dbReference type="RefSeq" id="WP_075128128.1">
    <property type="nucleotide sequence ID" value="NZ_MSIE01000047.1"/>
</dbReference>
<gene>
    <name evidence="2" type="ORF">BU204_24675</name>
</gene>
<dbReference type="STRING" id="1912961.BU204_24675"/>
<keyword evidence="1" id="KW-1133">Transmembrane helix</keyword>
<evidence type="ECO:0000313" key="3">
    <source>
        <dbReference type="Proteomes" id="UP000185596"/>
    </source>
</evidence>
<protein>
    <recommendedName>
        <fullName evidence="4">DUF5313 domain-containing protein</fullName>
    </recommendedName>
</protein>
<accession>A0A1Q8CKN9</accession>
<evidence type="ECO:0008006" key="4">
    <source>
        <dbReference type="Google" id="ProtNLM"/>
    </source>
</evidence>
<dbReference type="AlphaFoldDB" id="A0A1Q8CKN9"/>
<feature type="transmembrane region" description="Helical" evidence="1">
    <location>
        <begin position="42"/>
        <end position="61"/>
    </location>
</feature>
<dbReference type="EMBL" id="MSIE01000047">
    <property type="protein sequence ID" value="OLF14934.1"/>
    <property type="molecule type" value="Genomic_DNA"/>
</dbReference>
<feature type="transmembrane region" description="Helical" evidence="1">
    <location>
        <begin position="67"/>
        <end position="85"/>
    </location>
</feature>
<keyword evidence="1" id="KW-0472">Membrane</keyword>
<dbReference type="OrthoDB" id="5195204at2"/>
<proteinExistence type="predicted"/>
<evidence type="ECO:0000256" key="1">
    <source>
        <dbReference type="SAM" id="Phobius"/>
    </source>
</evidence>
<sequence length="133" mass="14801">MSATRPNPFQWLWYAVGGRLPEALRDWVLADVTARSWVWRHVARMAVIVVPLAALCLLVPGPLGLRLAMAGLLVIVGTYFSLSYVEEGSDMRAVRHGHAPGTAKAIREARTEHTRAATRARYETTYRNSADEN</sequence>
<name>A0A1Q8CKN9_9PSEU</name>